<dbReference type="PROSITE" id="PS00130">
    <property type="entry name" value="U_DNA_GLYCOSYLASE"/>
    <property type="match status" value="1"/>
</dbReference>
<dbReference type="SUPFAM" id="SSF52141">
    <property type="entry name" value="Uracil-DNA glycosylase-like"/>
    <property type="match status" value="1"/>
</dbReference>
<dbReference type="InterPro" id="IPR018085">
    <property type="entry name" value="Ura-DNA_Glyclase_AS"/>
</dbReference>
<dbReference type="EMBL" id="CP034852">
    <property type="protein sequence ID" value="QCI26988.1"/>
    <property type="molecule type" value="Genomic_DNA"/>
</dbReference>
<proteinExistence type="inferred from homology"/>
<dbReference type="AlphaFoldDB" id="A0A4D6YMJ2"/>
<dbReference type="GO" id="GO:0097510">
    <property type="term" value="P:base-excision repair, AP site formation via deaminated base removal"/>
    <property type="evidence" value="ECO:0007669"/>
    <property type="project" value="TreeGrafter"/>
</dbReference>
<keyword evidence="7 9" id="KW-0378">Hydrolase</keyword>
<dbReference type="NCBIfam" id="TIGR00628">
    <property type="entry name" value="ung"/>
    <property type="match status" value="1"/>
</dbReference>
<dbReference type="EC" id="3.2.2.27" evidence="4 9"/>
<organism evidence="13 14">
    <name type="scientific">Buchnera aphidicola</name>
    <name type="common">Thelaxes californica</name>
    <dbReference type="NCBI Taxonomy" id="1315998"/>
    <lineage>
        <taxon>Bacteria</taxon>
        <taxon>Pseudomonadati</taxon>
        <taxon>Pseudomonadota</taxon>
        <taxon>Gammaproteobacteria</taxon>
        <taxon>Enterobacterales</taxon>
        <taxon>Erwiniaceae</taxon>
        <taxon>Buchnera</taxon>
    </lineage>
</organism>
<comment type="catalytic activity">
    <reaction evidence="1 9 11">
        <text>Hydrolyzes single-stranded DNA or mismatched double-stranded DNA and polynucleotides, releasing free uracil.</text>
        <dbReference type="EC" id="3.2.2.27"/>
    </reaction>
</comment>
<dbReference type="NCBIfam" id="NF003589">
    <property type="entry name" value="PRK05254.1-2"/>
    <property type="match status" value="1"/>
</dbReference>
<evidence type="ECO:0000256" key="11">
    <source>
        <dbReference type="RuleBase" id="RU003780"/>
    </source>
</evidence>
<dbReference type="GO" id="GO:0004844">
    <property type="term" value="F:uracil DNA N-glycosylase activity"/>
    <property type="evidence" value="ECO:0007669"/>
    <property type="project" value="UniProtKB-UniRule"/>
</dbReference>
<dbReference type="OrthoDB" id="9804372at2"/>
<evidence type="ECO:0000256" key="5">
    <source>
        <dbReference type="ARBA" id="ARBA00018429"/>
    </source>
</evidence>
<reference evidence="13 14" key="2">
    <citation type="submission" date="2019-05" db="EMBL/GenBank/DDBJ databases">
        <title>Genome evolution of the obligate endosymbiont Buchnera aphidicola.</title>
        <authorList>
            <person name="Moran N.A."/>
        </authorList>
    </citation>
    <scope>NUCLEOTIDE SEQUENCE [LARGE SCALE GENOMIC DNA]</scope>
    <source>
        <strain evidence="13 14">Tca</strain>
    </source>
</reference>
<dbReference type="SMART" id="SM00986">
    <property type="entry name" value="UDG"/>
    <property type="match status" value="1"/>
</dbReference>
<dbReference type="SMART" id="SM00987">
    <property type="entry name" value="UreE_C"/>
    <property type="match status" value="1"/>
</dbReference>
<keyword evidence="8 9" id="KW-0234">DNA repair</keyword>
<dbReference type="PANTHER" id="PTHR11264:SF0">
    <property type="entry name" value="URACIL-DNA GLYCOSYLASE"/>
    <property type="match status" value="1"/>
</dbReference>
<evidence type="ECO:0000256" key="1">
    <source>
        <dbReference type="ARBA" id="ARBA00001400"/>
    </source>
</evidence>
<dbReference type="InterPro" id="IPR005122">
    <property type="entry name" value="Uracil-DNA_glycosylase-like"/>
</dbReference>
<dbReference type="CDD" id="cd10027">
    <property type="entry name" value="UDG-F1-like"/>
    <property type="match status" value="1"/>
</dbReference>
<dbReference type="Pfam" id="PF03167">
    <property type="entry name" value="UDG"/>
    <property type="match status" value="1"/>
</dbReference>
<dbReference type="InterPro" id="IPR002043">
    <property type="entry name" value="UDG_fam1"/>
</dbReference>
<feature type="active site" description="Proton acceptor" evidence="9 10">
    <location>
        <position position="63"/>
    </location>
</feature>
<name>A0A4D6YMJ2_9GAMM</name>
<comment type="similarity">
    <text evidence="3 9 11">Belongs to the uracil-DNA glycosylase (UDG) superfamily. UNG family.</text>
</comment>
<dbReference type="PANTHER" id="PTHR11264">
    <property type="entry name" value="URACIL-DNA GLYCOSYLASE"/>
    <property type="match status" value="1"/>
</dbReference>
<evidence type="ECO:0000313" key="14">
    <source>
        <dbReference type="Proteomes" id="UP000298782"/>
    </source>
</evidence>
<evidence type="ECO:0000256" key="7">
    <source>
        <dbReference type="ARBA" id="ARBA00022801"/>
    </source>
</evidence>
<dbReference type="Gene3D" id="3.40.470.10">
    <property type="entry name" value="Uracil-DNA glycosylase-like domain"/>
    <property type="match status" value="1"/>
</dbReference>
<evidence type="ECO:0000256" key="10">
    <source>
        <dbReference type="PROSITE-ProRule" id="PRU10072"/>
    </source>
</evidence>
<evidence type="ECO:0000256" key="6">
    <source>
        <dbReference type="ARBA" id="ARBA00022763"/>
    </source>
</evidence>
<accession>A0A4D6YMJ2</accession>
<dbReference type="RefSeq" id="WP_158353892.1">
    <property type="nucleotide sequence ID" value="NZ_CP034852.1"/>
</dbReference>
<dbReference type="HAMAP" id="MF_00148">
    <property type="entry name" value="UDG"/>
    <property type="match status" value="1"/>
</dbReference>
<dbReference type="NCBIfam" id="NF003592">
    <property type="entry name" value="PRK05254.1-5"/>
    <property type="match status" value="1"/>
</dbReference>
<comment type="subcellular location">
    <subcellularLocation>
        <location evidence="9">Cytoplasm</location>
    </subcellularLocation>
</comment>
<dbReference type="Proteomes" id="UP000298782">
    <property type="component" value="Chromosome"/>
</dbReference>
<evidence type="ECO:0000259" key="12">
    <source>
        <dbReference type="SMART" id="SM00986"/>
    </source>
</evidence>
<gene>
    <name evidence="9" type="primary">ung</name>
    <name evidence="13" type="ORF">D9V80_00745</name>
</gene>
<feature type="domain" description="Uracil-DNA glycosylase-like" evidence="12">
    <location>
        <begin position="48"/>
        <end position="209"/>
    </location>
</feature>
<dbReference type="GO" id="GO:0005737">
    <property type="term" value="C:cytoplasm"/>
    <property type="evidence" value="ECO:0007669"/>
    <property type="project" value="UniProtKB-SubCell"/>
</dbReference>
<evidence type="ECO:0000256" key="4">
    <source>
        <dbReference type="ARBA" id="ARBA00012030"/>
    </source>
</evidence>
<reference evidence="13 14" key="1">
    <citation type="submission" date="2018-12" db="EMBL/GenBank/DDBJ databases">
        <authorList>
            <person name="Chong R.A."/>
        </authorList>
    </citation>
    <scope>NUCLEOTIDE SEQUENCE [LARGE SCALE GENOMIC DNA]</scope>
    <source>
        <strain evidence="13 14">Tca</strain>
    </source>
</reference>
<dbReference type="NCBIfam" id="NF003588">
    <property type="entry name" value="PRK05254.1-1"/>
    <property type="match status" value="1"/>
</dbReference>
<evidence type="ECO:0000256" key="2">
    <source>
        <dbReference type="ARBA" id="ARBA00002631"/>
    </source>
</evidence>
<keyword evidence="9" id="KW-0963">Cytoplasm</keyword>
<dbReference type="InterPro" id="IPR036895">
    <property type="entry name" value="Uracil-DNA_glycosylase-like_sf"/>
</dbReference>
<keyword evidence="13" id="KW-0326">Glycosidase</keyword>
<evidence type="ECO:0000256" key="8">
    <source>
        <dbReference type="ARBA" id="ARBA00023204"/>
    </source>
</evidence>
<evidence type="ECO:0000313" key="13">
    <source>
        <dbReference type="EMBL" id="QCI26988.1"/>
    </source>
</evidence>
<evidence type="ECO:0000256" key="9">
    <source>
        <dbReference type="HAMAP-Rule" id="MF_00148"/>
    </source>
</evidence>
<evidence type="ECO:0000256" key="3">
    <source>
        <dbReference type="ARBA" id="ARBA00008184"/>
    </source>
</evidence>
<sequence length="219" mass="25617">MQKIFTWKDILKYEIKKKYFIDILQYIKNERHNKTIFPSEKNVFQAFNITNFSSIKVVIVGQDPYFRIGQAHGLAFSTLSRQFLPPSLKNIFLEIKRDLPDFKYPNHGNLINWAYQGVFLINRVLTVEEGKPHSHAKIGWNIFTNQVISVINFFLKGVIFLLWGRYAKLLKPLIDQDKHFVLQTSHPSPLSVHKGFSGCCHFSQVNKLLLLQKKTPIIW</sequence>
<keyword evidence="14" id="KW-1185">Reference proteome</keyword>
<protein>
    <recommendedName>
        <fullName evidence="5 9">Uracil-DNA glycosylase</fullName>
        <shortName evidence="9">UDG</shortName>
        <ecNumber evidence="4 9">3.2.2.27</ecNumber>
    </recommendedName>
</protein>
<comment type="function">
    <text evidence="2 9 11">Excises uracil residues from the DNA which can arise as a result of misincorporation of dUMP residues by DNA polymerase or due to deamination of cytosine.</text>
</comment>
<keyword evidence="6 9" id="KW-0227">DNA damage</keyword>